<sequence length="101" mass="11445">MTSTIKNKQASTEKVGQAITESVKHKILIYVGPPIKGLQRFSSFVGGYPEHFKEHLEKSAVFKGMFIVPEKLAEFQNSLLDANSVESMLYKKTEEYFSEVK</sequence>
<dbReference type="EMBL" id="JAXUIA010000023">
    <property type="protein sequence ID" value="MEA0979185.1"/>
    <property type="molecule type" value="Genomic_DNA"/>
</dbReference>
<gene>
    <name evidence="1" type="ORF">U6C28_23170</name>
</gene>
<accession>A0ABU5NSZ6</accession>
<dbReference type="RefSeq" id="WP_322612151.1">
    <property type="nucleotide sequence ID" value="NZ_JAXLNX010000032.1"/>
</dbReference>
<keyword evidence="2" id="KW-1185">Reference proteome</keyword>
<evidence type="ECO:0000313" key="2">
    <source>
        <dbReference type="Proteomes" id="UP001289615"/>
    </source>
</evidence>
<organism evidence="1 2">
    <name type="scientific">Lysinibacillus irui</name>
    <dbReference type="NCBI Taxonomy" id="2998077"/>
    <lineage>
        <taxon>Bacteria</taxon>
        <taxon>Bacillati</taxon>
        <taxon>Bacillota</taxon>
        <taxon>Bacilli</taxon>
        <taxon>Bacillales</taxon>
        <taxon>Bacillaceae</taxon>
        <taxon>Lysinibacillus</taxon>
    </lineage>
</organism>
<proteinExistence type="predicted"/>
<dbReference type="Proteomes" id="UP001289615">
    <property type="component" value="Unassembled WGS sequence"/>
</dbReference>
<name>A0ABU5NSZ6_9BACI</name>
<comment type="caution">
    <text evidence="1">The sequence shown here is derived from an EMBL/GenBank/DDBJ whole genome shotgun (WGS) entry which is preliminary data.</text>
</comment>
<evidence type="ECO:0000313" key="1">
    <source>
        <dbReference type="EMBL" id="MEA0979185.1"/>
    </source>
</evidence>
<protein>
    <submittedName>
        <fullName evidence="1">Uncharacterized protein</fullName>
    </submittedName>
</protein>
<reference evidence="1 2" key="1">
    <citation type="submission" date="2023-12" db="EMBL/GenBank/DDBJ databases">
        <title>Genome comparison identifies genes involved in endophytic behavior of Lysinibacillus irui and provides insights into its role as a plant-growth promoting bacterium.</title>
        <authorList>
            <person name="Hilario S."/>
            <person name="Matos I."/>
            <person name="Goncalves M.F.M."/>
            <person name="Pardo C.A."/>
            <person name="Santos M.J."/>
        </authorList>
    </citation>
    <scope>NUCLEOTIDE SEQUENCE [LARGE SCALE GENOMIC DNA]</scope>
    <source>
        <strain evidence="1 2">B3</strain>
    </source>
</reference>